<keyword evidence="2" id="KW-1185">Reference proteome</keyword>
<proteinExistence type="predicted"/>
<accession>A0ABU7D3F2</accession>
<comment type="caution">
    <text evidence="1">The sequence shown here is derived from an EMBL/GenBank/DDBJ whole genome shotgun (WGS) entry which is preliminary data.</text>
</comment>
<reference evidence="1 2" key="1">
    <citation type="submission" date="2021-06" db="EMBL/GenBank/DDBJ databases">
        <authorList>
            <person name="Palmer J.M."/>
        </authorList>
    </citation>
    <scope>NUCLEOTIDE SEQUENCE [LARGE SCALE GENOMIC DNA]</scope>
    <source>
        <strain evidence="1 2">CL_MEX2019</strain>
        <tissue evidence="1">Muscle</tissue>
    </source>
</reference>
<dbReference type="Proteomes" id="UP001352852">
    <property type="component" value="Unassembled WGS sequence"/>
</dbReference>
<evidence type="ECO:0000313" key="2">
    <source>
        <dbReference type="Proteomes" id="UP001352852"/>
    </source>
</evidence>
<name>A0ABU7D3F2_9TELE</name>
<gene>
    <name evidence="1" type="ORF">CHARACLAT_028675</name>
</gene>
<protein>
    <submittedName>
        <fullName evidence="1">Uncharacterized protein</fullName>
    </submittedName>
</protein>
<evidence type="ECO:0000313" key="1">
    <source>
        <dbReference type="EMBL" id="MED6269015.1"/>
    </source>
</evidence>
<dbReference type="EMBL" id="JAHUTJ010012072">
    <property type="protein sequence ID" value="MED6269015.1"/>
    <property type="molecule type" value="Genomic_DNA"/>
</dbReference>
<sequence>MSMIDVSLANILLSPTTSTESSGQPRTELVLLTSMFSLFLSRSVLPGVLEVLYPQNLATLELFDHLGHFGLDDEQVQLRVPSLCFHQGRHDGRIEEILKVLLPLSDNVPRQGQQLPTPNPTINSVGKALLTSPEALDGFPESL</sequence>
<organism evidence="1 2">
    <name type="scientific">Characodon lateralis</name>
    <dbReference type="NCBI Taxonomy" id="208331"/>
    <lineage>
        <taxon>Eukaryota</taxon>
        <taxon>Metazoa</taxon>
        <taxon>Chordata</taxon>
        <taxon>Craniata</taxon>
        <taxon>Vertebrata</taxon>
        <taxon>Euteleostomi</taxon>
        <taxon>Actinopterygii</taxon>
        <taxon>Neopterygii</taxon>
        <taxon>Teleostei</taxon>
        <taxon>Neoteleostei</taxon>
        <taxon>Acanthomorphata</taxon>
        <taxon>Ovalentaria</taxon>
        <taxon>Atherinomorphae</taxon>
        <taxon>Cyprinodontiformes</taxon>
        <taxon>Goodeidae</taxon>
        <taxon>Characodon</taxon>
    </lineage>
</organism>